<gene>
    <name evidence="8" type="ORF">Csa_1G201260</name>
</gene>
<dbReference type="InterPro" id="IPR050905">
    <property type="entry name" value="Plant_NBS-LRR"/>
</dbReference>
<dbReference type="AlphaFoldDB" id="A0A0A0LT62"/>
<dbReference type="PRINTS" id="PR00364">
    <property type="entry name" value="DISEASERSIST"/>
</dbReference>
<evidence type="ECO:0000256" key="1">
    <source>
        <dbReference type="ARBA" id="ARBA00008894"/>
    </source>
</evidence>
<dbReference type="Gramene" id="KGN65085">
    <property type="protein sequence ID" value="KGN65085"/>
    <property type="gene ID" value="Csa_1G201260"/>
</dbReference>
<evidence type="ECO:0000256" key="5">
    <source>
        <dbReference type="ARBA" id="ARBA00022821"/>
    </source>
</evidence>
<dbReference type="Gene3D" id="1.10.10.10">
    <property type="entry name" value="Winged helix-like DNA-binding domain superfamily/Winged helix DNA-binding domain"/>
    <property type="match status" value="1"/>
</dbReference>
<sequence length="803" mass="90949">MVRLSIFGRDFTITLISRRSRHFAGTRYLKRGVNDRGHVANDVETKQIVLDEEAGSCKGKMSSVVQMRGSIPLFWSQEASKFSPKPDIICKNIIVTIFLVRASSLPSVSRPPSAPSSVAVRLLSPSDGHSSRIKAKGNAVFDGVSKWLTIVKDVLEIAQQNENPSCFNFVERYQLSRKAKKRVENIIELINEGNGFNKDNVGYPVPSPDTNSPTLPTDYQIIASRTSIVEEIKEALANPNVDTVGVCGMGGVGKTALLNEVKKLVLEKNLFDRVIQVEVGESKSVFNIQEQIKDELNMELNIECEEVRACRLRTHIAERKENMLFMLDDIWKEHDVEKEFGIPCHSESRKEGFGESSCVEDGHNIQQIAEDVVKECGGLPLALKILGKALKGKRVQIWKDALKSLKNPVTVTISGVSEQLYSCLQFSYDSTEDEAEQVLLLCSVFPDDYKIEVKDLQMYAMGMGLVKHINTWEDAGNRVIKLVDDLKSCYLLQDEQSKKGSDDCVQMHDVVHDFAKYVASKKDKMTSLTYRSGQRLEYWQEEDDDMHESYKAIYADCAKYCGNKIRIPTAFFERMKALRVLSVETMSISFEPSSWASINNLEALYGCQIVELLILIALVKVLHVLKCDDFNPSEFPPNIIESMTQLEELKFDGFKMNELSELNRLTRLFSLELRIQNVEILLNELSVEKAEKLEEFSFCVGNVDVYFTRKERYTPSLGLGINSSIHSIGGVLQIVLQKCEILVVKDSVGFTNLLCNNNHTVPYGNYNWYPRLKELQIYIHNNQNQYLDMPRGIENNPCILIFR</sequence>
<reference evidence="8 9" key="3">
    <citation type="journal article" date="2010" name="BMC Genomics">
        <title>Transcriptome sequencing and comparative analysis of cucumber flowers with different sex types.</title>
        <authorList>
            <person name="Guo S."/>
            <person name="Zheng Y."/>
            <person name="Joung J.G."/>
            <person name="Liu S."/>
            <person name="Zhang Z."/>
            <person name="Crasta O.R."/>
            <person name="Sobral B.W."/>
            <person name="Xu Y."/>
            <person name="Huang S."/>
            <person name="Fei Z."/>
        </authorList>
    </citation>
    <scope>NUCLEOTIDE SEQUENCE [LARGE SCALE GENOMIC DNA]</scope>
    <source>
        <strain evidence="9">cv. 9930</strain>
    </source>
</reference>
<evidence type="ECO:0000256" key="2">
    <source>
        <dbReference type="ARBA" id="ARBA00022614"/>
    </source>
</evidence>
<dbReference type="InterPro" id="IPR036388">
    <property type="entry name" value="WH-like_DNA-bd_sf"/>
</dbReference>
<dbReference type="GO" id="GO:0043813">
    <property type="term" value="F:phosphatidylinositol-3,5-bisphosphate 5-phosphatase activity"/>
    <property type="evidence" value="ECO:0000318"/>
    <property type="project" value="GO_Central"/>
</dbReference>
<dbReference type="PROSITE" id="PS50275">
    <property type="entry name" value="SAC"/>
    <property type="match status" value="1"/>
</dbReference>
<dbReference type="InterPro" id="IPR058922">
    <property type="entry name" value="WHD_DRP"/>
</dbReference>
<evidence type="ECO:0000256" key="6">
    <source>
        <dbReference type="ARBA" id="ARBA00022840"/>
    </source>
</evidence>
<feature type="domain" description="SAC" evidence="7">
    <location>
        <begin position="1"/>
        <end position="89"/>
    </location>
</feature>
<dbReference type="Pfam" id="PF02383">
    <property type="entry name" value="Syja_N"/>
    <property type="match status" value="1"/>
</dbReference>
<evidence type="ECO:0000259" key="7">
    <source>
        <dbReference type="PROSITE" id="PS50275"/>
    </source>
</evidence>
<keyword evidence="6" id="KW-0067">ATP-binding</keyword>
<dbReference type="Pfam" id="PF23559">
    <property type="entry name" value="WHD_DRP"/>
    <property type="match status" value="1"/>
</dbReference>
<organism evidence="8 9">
    <name type="scientific">Cucumis sativus</name>
    <name type="common">Cucumber</name>
    <dbReference type="NCBI Taxonomy" id="3659"/>
    <lineage>
        <taxon>Eukaryota</taxon>
        <taxon>Viridiplantae</taxon>
        <taxon>Streptophyta</taxon>
        <taxon>Embryophyta</taxon>
        <taxon>Tracheophyta</taxon>
        <taxon>Spermatophyta</taxon>
        <taxon>Magnoliopsida</taxon>
        <taxon>eudicotyledons</taxon>
        <taxon>Gunneridae</taxon>
        <taxon>Pentapetalae</taxon>
        <taxon>rosids</taxon>
        <taxon>fabids</taxon>
        <taxon>Cucurbitales</taxon>
        <taxon>Cucurbitaceae</taxon>
        <taxon>Benincaseae</taxon>
        <taxon>Cucumis</taxon>
    </lineage>
</organism>
<dbReference type="InterPro" id="IPR002182">
    <property type="entry name" value="NB-ARC"/>
</dbReference>
<dbReference type="Gene3D" id="3.80.10.10">
    <property type="entry name" value="Ribonuclease Inhibitor"/>
    <property type="match status" value="1"/>
</dbReference>
<evidence type="ECO:0000313" key="8">
    <source>
        <dbReference type="EMBL" id="KGN65085.1"/>
    </source>
</evidence>
<dbReference type="InterPro" id="IPR002013">
    <property type="entry name" value="SAC_dom"/>
</dbReference>
<dbReference type="SUPFAM" id="SSF52540">
    <property type="entry name" value="P-loop containing nucleoside triphosphate hydrolases"/>
    <property type="match status" value="1"/>
</dbReference>
<evidence type="ECO:0000256" key="4">
    <source>
        <dbReference type="ARBA" id="ARBA00022741"/>
    </source>
</evidence>
<keyword evidence="4" id="KW-0547">Nucleotide-binding</keyword>
<evidence type="ECO:0000313" key="9">
    <source>
        <dbReference type="Proteomes" id="UP000029981"/>
    </source>
</evidence>
<evidence type="ECO:0000256" key="3">
    <source>
        <dbReference type="ARBA" id="ARBA00022737"/>
    </source>
</evidence>
<dbReference type="OMA" id="NIECEEV"/>
<dbReference type="InterPro" id="IPR032675">
    <property type="entry name" value="LRR_dom_sf"/>
</dbReference>
<comment type="similarity">
    <text evidence="1">Belongs to the disease resistance NB-LRR family.</text>
</comment>
<dbReference type="GO" id="GO:0005524">
    <property type="term" value="F:ATP binding"/>
    <property type="evidence" value="ECO:0007669"/>
    <property type="project" value="UniProtKB-KW"/>
</dbReference>
<keyword evidence="9" id="KW-1185">Reference proteome</keyword>
<reference evidence="8 9" key="1">
    <citation type="journal article" date="2009" name="Nat. Genet.">
        <title>The genome of the cucumber, Cucumis sativus L.</title>
        <authorList>
            <person name="Huang S."/>
            <person name="Li R."/>
            <person name="Zhang Z."/>
            <person name="Li L."/>
            <person name="Gu X."/>
            <person name="Fan W."/>
            <person name="Lucas W.J."/>
            <person name="Wang X."/>
            <person name="Xie B."/>
            <person name="Ni P."/>
            <person name="Ren Y."/>
            <person name="Zhu H."/>
            <person name="Li J."/>
            <person name="Lin K."/>
            <person name="Jin W."/>
            <person name="Fei Z."/>
            <person name="Li G."/>
            <person name="Staub J."/>
            <person name="Kilian A."/>
            <person name="van der Vossen E.A."/>
            <person name="Wu Y."/>
            <person name="Guo J."/>
            <person name="He J."/>
            <person name="Jia Z."/>
            <person name="Ren Y."/>
            <person name="Tian G."/>
            <person name="Lu Y."/>
            <person name="Ruan J."/>
            <person name="Qian W."/>
            <person name="Wang M."/>
            <person name="Huang Q."/>
            <person name="Li B."/>
            <person name="Xuan Z."/>
            <person name="Cao J."/>
            <person name="Asan"/>
            <person name="Wu Z."/>
            <person name="Zhang J."/>
            <person name="Cai Q."/>
            <person name="Bai Y."/>
            <person name="Zhao B."/>
            <person name="Han Y."/>
            <person name="Li Y."/>
            <person name="Li X."/>
            <person name="Wang S."/>
            <person name="Shi Q."/>
            <person name="Liu S."/>
            <person name="Cho W.K."/>
            <person name="Kim J.Y."/>
            <person name="Xu Y."/>
            <person name="Heller-Uszynska K."/>
            <person name="Miao H."/>
            <person name="Cheng Z."/>
            <person name="Zhang S."/>
            <person name="Wu J."/>
            <person name="Yang Y."/>
            <person name="Kang H."/>
            <person name="Li M."/>
            <person name="Liang H."/>
            <person name="Ren X."/>
            <person name="Shi Z."/>
            <person name="Wen M."/>
            <person name="Jian M."/>
            <person name="Yang H."/>
            <person name="Zhang G."/>
            <person name="Yang Z."/>
            <person name="Chen R."/>
            <person name="Liu S."/>
            <person name="Li J."/>
            <person name="Ma L."/>
            <person name="Liu H."/>
            <person name="Zhou Y."/>
            <person name="Zhao J."/>
            <person name="Fang X."/>
            <person name="Li G."/>
            <person name="Fang L."/>
            <person name="Li Y."/>
            <person name="Liu D."/>
            <person name="Zheng H."/>
            <person name="Zhang Y."/>
            <person name="Qin N."/>
            <person name="Li Z."/>
            <person name="Yang G."/>
            <person name="Yang S."/>
            <person name="Bolund L."/>
            <person name="Kristiansen K."/>
            <person name="Zheng H."/>
            <person name="Li S."/>
            <person name="Zhang X."/>
            <person name="Yang H."/>
            <person name="Wang J."/>
            <person name="Sun R."/>
            <person name="Zhang B."/>
            <person name="Jiang S."/>
            <person name="Wang J."/>
            <person name="Du Y."/>
            <person name="Li S."/>
        </authorList>
    </citation>
    <scope>NUCLEOTIDE SEQUENCE [LARGE SCALE GENOMIC DNA]</scope>
    <source>
        <strain evidence="9">cv. 9930</strain>
    </source>
</reference>
<dbReference type="GO" id="GO:0006952">
    <property type="term" value="P:defense response"/>
    <property type="evidence" value="ECO:0007669"/>
    <property type="project" value="UniProtKB-KW"/>
</dbReference>
<keyword evidence="3" id="KW-0677">Repeat</keyword>
<dbReference type="GO" id="GO:0046856">
    <property type="term" value="P:phosphatidylinositol dephosphorylation"/>
    <property type="evidence" value="ECO:0000318"/>
    <property type="project" value="GO_Central"/>
</dbReference>
<dbReference type="Gene3D" id="1.10.8.430">
    <property type="entry name" value="Helical domain of apoptotic protease-activating factors"/>
    <property type="match status" value="1"/>
</dbReference>
<reference evidence="8 9" key="4">
    <citation type="journal article" date="2011" name="BMC Genomics">
        <title>RNA-Seq improves annotation of protein-coding genes in the cucumber genome.</title>
        <authorList>
            <person name="Li Z."/>
            <person name="Zhang Z."/>
            <person name="Yan P."/>
            <person name="Huang S."/>
            <person name="Fei Z."/>
            <person name="Lin K."/>
        </authorList>
    </citation>
    <scope>NUCLEOTIDE SEQUENCE [LARGE SCALE GENOMIC DNA]</scope>
    <source>
        <strain evidence="9">cv. 9930</strain>
    </source>
</reference>
<dbReference type="PANTHER" id="PTHR33463">
    <property type="entry name" value="NB-ARC DOMAIN-CONTAINING PROTEIN-RELATED"/>
    <property type="match status" value="1"/>
</dbReference>
<dbReference type="InterPro" id="IPR027417">
    <property type="entry name" value="P-loop_NTPase"/>
</dbReference>
<keyword evidence="2" id="KW-0433">Leucine-rich repeat</keyword>
<name>A0A0A0LT62_CUCSA</name>
<proteinExistence type="inferred from homology"/>
<dbReference type="Gene3D" id="3.40.50.300">
    <property type="entry name" value="P-loop containing nucleotide triphosphate hydrolases"/>
    <property type="match status" value="1"/>
</dbReference>
<dbReference type="PANTHER" id="PTHR33463:SF136">
    <property type="entry name" value="NB-ARC DOMAIN-CONTAINING PROTEIN"/>
    <property type="match status" value="1"/>
</dbReference>
<dbReference type="Pfam" id="PF00931">
    <property type="entry name" value="NB-ARC"/>
    <property type="match status" value="1"/>
</dbReference>
<protein>
    <recommendedName>
        <fullName evidence="7">SAC domain-containing protein</fullName>
    </recommendedName>
</protein>
<dbReference type="InterPro" id="IPR042197">
    <property type="entry name" value="Apaf_helical"/>
</dbReference>
<accession>A0A0A0LT62</accession>
<dbReference type="EMBL" id="CM002922">
    <property type="protein sequence ID" value="KGN65085.1"/>
    <property type="molecule type" value="Genomic_DNA"/>
</dbReference>
<keyword evidence="5" id="KW-0611">Plant defense</keyword>
<dbReference type="SUPFAM" id="SSF52058">
    <property type="entry name" value="L domain-like"/>
    <property type="match status" value="1"/>
</dbReference>
<dbReference type="STRING" id="3659.A0A0A0LT62"/>
<dbReference type="GO" id="GO:0043531">
    <property type="term" value="F:ADP binding"/>
    <property type="evidence" value="ECO:0007669"/>
    <property type="project" value="InterPro"/>
</dbReference>
<reference evidence="8 9" key="2">
    <citation type="journal article" date="2009" name="PLoS ONE">
        <title>An integrated genetic and cytogenetic map of the cucumber genome.</title>
        <authorList>
            <person name="Ren Y."/>
            <person name="Zhang Z."/>
            <person name="Liu J."/>
            <person name="Staub J.E."/>
            <person name="Han Y."/>
            <person name="Cheng Z."/>
            <person name="Li X."/>
            <person name="Lu J."/>
            <person name="Miao H."/>
            <person name="Kang H."/>
            <person name="Xie B."/>
            <person name="Gu X."/>
            <person name="Wang X."/>
            <person name="Du Y."/>
            <person name="Jin W."/>
            <person name="Huang S."/>
        </authorList>
    </citation>
    <scope>NUCLEOTIDE SEQUENCE [LARGE SCALE GENOMIC DNA]</scope>
    <source>
        <strain evidence="9">cv. 9930</strain>
    </source>
</reference>
<dbReference type="Proteomes" id="UP000029981">
    <property type="component" value="Chromosome 1"/>
</dbReference>